<feature type="compositionally biased region" description="Polar residues" evidence="4">
    <location>
        <begin position="33"/>
        <end position="45"/>
    </location>
</feature>
<feature type="region of interest" description="Disordered" evidence="4">
    <location>
        <begin position="1"/>
        <end position="94"/>
    </location>
</feature>
<dbReference type="Proteomes" id="UP000472265">
    <property type="component" value="Chromosome 13"/>
</dbReference>
<evidence type="ECO:0000313" key="6">
    <source>
        <dbReference type="Proteomes" id="UP000472265"/>
    </source>
</evidence>
<evidence type="ECO:0000256" key="4">
    <source>
        <dbReference type="SAM" id="MobiDB-lite"/>
    </source>
</evidence>
<evidence type="ECO:0000256" key="2">
    <source>
        <dbReference type="ARBA" id="ARBA00023134"/>
    </source>
</evidence>
<protein>
    <submittedName>
        <fullName evidence="5">ADP-ribosylation factor-like 10</fullName>
    </submittedName>
</protein>
<feature type="compositionally biased region" description="Basic and acidic residues" evidence="4">
    <location>
        <begin position="9"/>
        <end position="23"/>
    </location>
</feature>
<dbReference type="PROSITE" id="PS51417">
    <property type="entry name" value="ARF"/>
    <property type="match status" value="1"/>
</dbReference>
<evidence type="ECO:0000256" key="3">
    <source>
        <dbReference type="PIRSR" id="PIRSR606689-1"/>
    </source>
</evidence>
<dbReference type="AlphaFoldDB" id="A0A671UTU7"/>
<dbReference type="FunCoup" id="A0A671UTU7">
    <property type="interactions" value="330"/>
</dbReference>
<dbReference type="GO" id="GO:0003924">
    <property type="term" value="F:GTPase activity"/>
    <property type="evidence" value="ECO:0007669"/>
    <property type="project" value="InterPro"/>
</dbReference>
<sequence length="239" mass="26088">MFFLPLARLEPKTSGELSSHVERAAAPPERTELSVSLTVCLTRSSDPPPPPPSPPPPPPPPPSPPPPSSLSARVAPPYGSPPAHLHRPDRRRGCSGLRALHRPQLLLQEANMVSTGGVLHHQRVGGGEDLRRYWSDYLRRTHVLVYVVDSSDRSRLPLAKAELHRLLRVEPGLPVVVLGNKQDKPNAVSVSELHEALSLGTVTEDRKLFLLAAQLGSDGALRNSRRGLDTFQDLLLQLV</sequence>
<keyword evidence="2 3" id="KW-0342">GTP-binding</keyword>
<dbReference type="InterPro" id="IPR006689">
    <property type="entry name" value="Small_GTPase_ARF/SAR"/>
</dbReference>
<evidence type="ECO:0000313" key="5">
    <source>
        <dbReference type="Ensembl" id="ENSSAUP00010015985.1"/>
    </source>
</evidence>
<gene>
    <name evidence="5" type="primary">arl10</name>
</gene>
<dbReference type="SUPFAM" id="SSF52540">
    <property type="entry name" value="P-loop containing nucleoside triphosphate hydrolases"/>
    <property type="match status" value="1"/>
</dbReference>
<dbReference type="PANTHER" id="PTHR46724">
    <property type="entry name" value="ADP-RIBOSYLATION FACTOR-LIKE PROTEIN 9-RELATED"/>
    <property type="match status" value="1"/>
</dbReference>
<dbReference type="GeneTree" id="ENSGT00940000160017"/>
<reference evidence="5" key="1">
    <citation type="submission" date="2021-04" db="EMBL/GenBank/DDBJ databases">
        <authorList>
            <consortium name="Wellcome Sanger Institute Data Sharing"/>
        </authorList>
    </citation>
    <scope>NUCLEOTIDE SEQUENCE [LARGE SCALE GENOMIC DNA]</scope>
</reference>
<organism evidence="5 6">
    <name type="scientific">Sparus aurata</name>
    <name type="common">Gilthead sea bream</name>
    <dbReference type="NCBI Taxonomy" id="8175"/>
    <lineage>
        <taxon>Eukaryota</taxon>
        <taxon>Metazoa</taxon>
        <taxon>Chordata</taxon>
        <taxon>Craniata</taxon>
        <taxon>Vertebrata</taxon>
        <taxon>Euteleostomi</taxon>
        <taxon>Actinopterygii</taxon>
        <taxon>Neopterygii</taxon>
        <taxon>Teleostei</taxon>
        <taxon>Neoteleostei</taxon>
        <taxon>Acanthomorphata</taxon>
        <taxon>Eupercaria</taxon>
        <taxon>Spariformes</taxon>
        <taxon>Sparidae</taxon>
        <taxon>Sparus</taxon>
    </lineage>
</organism>
<reference evidence="5" key="2">
    <citation type="submission" date="2025-08" db="UniProtKB">
        <authorList>
            <consortium name="Ensembl"/>
        </authorList>
    </citation>
    <scope>IDENTIFICATION</scope>
</reference>
<dbReference type="InterPro" id="IPR053254">
    <property type="entry name" value="Arf-like_GTPase"/>
</dbReference>
<reference evidence="5" key="3">
    <citation type="submission" date="2025-09" db="UniProtKB">
        <authorList>
            <consortium name="Ensembl"/>
        </authorList>
    </citation>
    <scope>IDENTIFICATION</scope>
</reference>
<accession>A0A671UTU7</accession>
<feature type="compositionally biased region" description="Pro residues" evidence="4">
    <location>
        <begin position="46"/>
        <end position="68"/>
    </location>
</feature>
<keyword evidence="1 3" id="KW-0547">Nucleotide-binding</keyword>
<keyword evidence="6" id="KW-1185">Reference proteome</keyword>
<name>A0A671UTU7_SPAAU</name>
<proteinExistence type="predicted"/>
<dbReference type="Pfam" id="PF00025">
    <property type="entry name" value="Arf"/>
    <property type="match status" value="1"/>
</dbReference>
<dbReference type="InParanoid" id="A0A671UTU7"/>
<dbReference type="Gene3D" id="3.40.50.300">
    <property type="entry name" value="P-loop containing nucleotide triphosphate hydrolases"/>
    <property type="match status" value="1"/>
</dbReference>
<feature type="binding site" evidence="3">
    <location>
        <position position="126"/>
    </location>
    <ligand>
        <name>GTP</name>
        <dbReference type="ChEBI" id="CHEBI:37565"/>
    </ligand>
</feature>
<evidence type="ECO:0000256" key="1">
    <source>
        <dbReference type="ARBA" id="ARBA00022741"/>
    </source>
</evidence>
<feature type="binding site" evidence="3">
    <location>
        <begin position="180"/>
        <end position="183"/>
    </location>
    <ligand>
        <name>GTP</name>
        <dbReference type="ChEBI" id="CHEBI:37565"/>
    </ligand>
</feature>
<dbReference type="GO" id="GO:0005525">
    <property type="term" value="F:GTP binding"/>
    <property type="evidence" value="ECO:0007669"/>
    <property type="project" value="UniProtKB-KW"/>
</dbReference>
<dbReference type="InterPro" id="IPR027417">
    <property type="entry name" value="P-loop_NTPase"/>
</dbReference>
<dbReference type="PANTHER" id="PTHR46724:SF1">
    <property type="entry name" value="ADP RIBOSYLATION FACTOR LIKE GTPASE 10"/>
    <property type="match status" value="1"/>
</dbReference>
<dbReference type="Ensembl" id="ENSSAUT00010016945.1">
    <property type="protein sequence ID" value="ENSSAUP00010015985.1"/>
    <property type="gene ID" value="ENSSAUG00010007390.1"/>
</dbReference>